<dbReference type="InterPro" id="IPR000792">
    <property type="entry name" value="Tscrpt_reg_LuxR_C"/>
</dbReference>
<evidence type="ECO:0000259" key="5">
    <source>
        <dbReference type="PROSITE" id="PS50110"/>
    </source>
</evidence>
<dbReference type="SUPFAM" id="SSF52172">
    <property type="entry name" value="CheY-like"/>
    <property type="match status" value="1"/>
</dbReference>
<evidence type="ECO:0000259" key="4">
    <source>
        <dbReference type="PROSITE" id="PS50043"/>
    </source>
</evidence>
<evidence type="ECO:0000256" key="2">
    <source>
        <dbReference type="ARBA" id="ARBA00023125"/>
    </source>
</evidence>
<dbReference type="PATRIC" id="fig|1439726.3.peg.157"/>
<dbReference type="PROSITE" id="PS50110">
    <property type="entry name" value="RESPONSE_REGULATORY"/>
    <property type="match status" value="1"/>
</dbReference>
<dbReference type="RefSeq" id="WP_069305426.1">
    <property type="nucleotide sequence ID" value="NZ_MCRJ01000002.1"/>
</dbReference>
<keyword evidence="1 3" id="KW-0597">Phosphoprotein</keyword>
<dbReference type="Proteomes" id="UP000094622">
    <property type="component" value="Unassembled WGS sequence"/>
</dbReference>
<dbReference type="Gene3D" id="3.40.50.2300">
    <property type="match status" value="1"/>
</dbReference>
<dbReference type="PROSITE" id="PS50043">
    <property type="entry name" value="HTH_LUXR_2"/>
    <property type="match status" value="1"/>
</dbReference>
<dbReference type="PANTHER" id="PTHR43214:SF43">
    <property type="entry name" value="TWO-COMPONENT RESPONSE REGULATOR"/>
    <property type="match status" value="1"/>
</dbReference>
<dbReference type="GO" id="GO:0003677">
    <property type="term" value="F:DNA binding"/>
    <property type="evidence" value="ECO:0007669"/>
    <property type="project" value="UniProtKB-KW"/>
</dbReference>
<dbReference type="GO" id="GO:0006355">
    <property type="term" value="P:regulation of DNA-templated transcription"/>
    <property type="evidence" value="ECO:0007669"/>
    <property type="project" value="InterPro"/>
</dbReference>
<dbReference type="InterPro" id="IPR011006">
    <property type="entry name" value="CheY-like_superfamily"/>
</dbReference>
<proteinExistence type="predicted"/>
<comment type="caution">
    <text evidence="6">The sequence shown here is derived from an EMBL/GenBank/DDBJ whole genome shotgun (WGS) entry which is preliminary data.</text>
</comment>
<feature type="domain" description="HTH luxR-type" evidence="4">
    <location>
        <begin position="149"/>
        <end position="214"/>
    </location>
</feature>
<evidence type="ECO:0000313" key="6">
    <source>
        <dbReference type="EMBL" id="ODN72403.1"/>
    </source>
</evidence>
<gene>
    <name evidence="6" type="primary">degU_1</name>
    <name evidence="6" type="ORF">A6302_00149</name>
</gene>
<name>A0A1E3H7V7_9HYPH</name>
<sequence>MSERISLVVVDDHPLYRSGVVRTLVESGRFEILGEGASAAEATELCARLAPSTVLLDISMPGNGVAAARKIHAANPATAIVMLTVSEQDDDVLAALAAGARGYVLKGIGGDELVAMLEGIARGETYVAPSLAARLLVLLQGQQQAGPARTAPVDTLTAREEQILRLVAAGLSNKEVGRKLDLQEKTVKHYMTNILQKLQARNRVEAALIARDRWKS</sequence>
<dbReference type="GO" id="GO:0000160">
    <property type="term" value="P:phosphorelay signal transduction system"/>
    <property type="evidence" value="ECO:0007669"/>
    <property type="project" value="InterPro"/>
</dbReference>
<keyword evidence="7" id="KW-1185">Reference proteome</keyword>
<dbReference type="Pfam" id="PF00072">
    <property type="entry name" value="Response_reg"/>
    <property type="match status" value="1"/>
</dbReference>
<dbReference type="CDD" id="cd06170">
    <property type="entry name" value="LuxR_C_like"/>
    <property type="match status" value="1"/>
</dbReference>
<feature type="domain" description="Response regulatory" evidence="5">
    <location>
        <begin position="6"/>
        <end position="121"/>
    </location>
</feature>
<dbReference type="InterPro" id="IPR001789">
    <property type="entry name" value="Sig_transdc_resp-reg_receiver"/>
</dbReference>
<dbReference type="PANTHER" id="PTHR43214">
    <property type="entry name" value="TWO-COMPONENT RESPONSE REGULATOR"/>
    <property type="match status" value="1"/>
</dbReference>
<dbReference type="InterPro" id="IPR039420">
    <property type="entry name" value="WalR-like"/>
</dbReference>
<dbReference type="SMART" id="SM00448">
    <property type="entry name" value="REC"/>
    <property type="match status" value="1"/>
</dbReference>
<dbReference type="SMART" id="SM00421">
    <property type="entry name" value="HTH_LUXR"/>
    <property type="match status" value="1"/>
</dbReference>
<evidence type="ECO:0000256" key="3">
    <source>
        <dbReference type="PROSITE-ProRule" id="PRU00169"/>
    </source>
</evidence>
<reference evidence="6" key="1">
    <citation type="submission" date="2016-07" db="EMBL/GenBank/DDBJ databases">
        <title>Draft Genome Sequence of Methylobrevis pamukkalensis PK2.</title>
        <authorList>
            <person name="Vasilenko O.V."/>
            <person name="Doronina N.V."/>
            <person name="Shmareva M.N."/>
            <person name="Tarlachkov S.V."/>
            <person name="Mustakhimov I."/>
            <person name="Trotsenko Y.A."/>
        </authorList>
    </citation>
    <scope>NUCLEOTIDE SEQUENCE [LARGE SCALE GENOMIC DNA]</scope>
    <source>
        <strain evidence="6">PK2</strain>
    </source>
</reference>
<dbReference type="InterPro" id="IPR058245">
    <property type="entry name" value="NreC/VraR/RcsB-like_REC"/>
</dbReference>
<keyword evidence="2" id="KW-0238">DNA-binding</keyword>
<dbReference type="PROSITE" id="PS00622">
    <property type="entry name" value="HTH_LUXR_1"/>
    <property type="match status" value="1"/>
</dbReference>
<feature type="modified residue" description="4-aspartylphosphate" evidence="3">
    <location>
        <position position="57"/>
    </location>
</feature>
<dbReference type="PRINTS" id="PR00038">
    <property type="entry name" value="HTHLUXR"/>
</dbReference>
<dbReference type="AlphaFoldDB" id="A0A1E3H7V7"/>
<accession>A0A1E3H7V7</accession>
<dbReference type="SUPFAM" id="SSF46894">
    <property type="entry name" value="C-terminal effector domain of the bipartite response regulators"/>
    <property type="match status" value="1"/>
</dbReference>
<evidence type="ECO:0000256" key="1">
    <source>
        <dbReference type="ARBA" id="ARBA00022553"/>
    </source>
</evidence>
<dbReference type="InterPro" id="IPR016032">
    <property type="entry name" value="Sig_transdc_resp-reg_C-effctor"/>
</dbReference>
<evidence type="ECO:0000313" key="7">
    <source>
        <dbReference type="Proteomes" id="UP000094622"/>
    </source>
</evidence>
<protein>
    <submittedName>
        <fullName evidence="6">Transcriptional regulatory protein DegU</fullName>
    </submittedName>
</protein>
<dbReference type="EMBL" id="MCRJ01000002">
    <property type="protein sequence ID" value="ODN72403.1"/>
    <property type="molecule type" value="Genomic_DNA"/>
</dbReference>
<dbReference type="OrthoDB" id="9814495at2"/>
<dbReference type="Pfam" id="PF00196">
    <property type="entry name" value="GerE"/>
    <property type="match status" value="1"/>
</dbReference>
<organism evidence="6 7">
    <name type="scientific">Methylobrevis pamukkalensis</name>
    <dbReference type="NCBI Taxonomy" id="1439726"/>
    <lineage>
        <taxon>Bacteria</taxon>
        <taxon>Pseudomonadati</taxon>
        <taxon>Pseudomonadota</taxon>
        <taxon>Alphaproteobacteria</taxon>
        <taxon>Hyphomicrobiales</taxon>
        <taxon>Pleomorphomonadaceae</taxon>
        <taxon>Methylobrevis</taxon>
    </lineage>
</organism>
<dbReference type="CDD" id="cd17535">
    <property type="entry name" value="REC_NarL-like"/>
    <property type="match status" value="1"/>
</dbReference>